<dbReference type="EMBL" id="GL883077">
    <property type="protein sequence ID" value="EGF93619.1"/>
    <property type="molecule type" value="Genomic_DNA"/>
</dbReference>
<dbReference type="NCBIfam" id="TIGR02609">
    <property type="entry name" value="doc_partner"/>
    <property type="match status" value="1"/>
</dbReference>
<evidence type="ECO:0000259" key="1">
    <source>
        <dbReference type="SMART" id="SM00966"/>
    </source>
</evidence>
<dbReference type="InterPro" id="IPR013432">
    <property type="entry name" value="Doc_partner"/>
</dbReference>
<dbReference type="SMART" id="SM00966">
    <property type="entry name" value="SpoVT_AbrB"/>
    <property type="match status" value="1"/>
</dbReference>
<dbReference type="Pfam" id="PF04014">
    <property type="entry name" value="MazE_antitoxin"/>
    <property type="match status" value="1"/>
</dbReference>
<gene>
    <name evidence="2" type="ORF">ABI_20600</name>
</gene>
<dbReference type="OrthoDB" id="5459182at2"/>
<dbReference type="Gene3D" id="2.10.260.10">
    <property type="match status" value="1"/>
</dbReference>
<dbReference type="STRING" id="715226.ABI_20600"/>
<protein>
    <submittedName>
        <fullName evidence="2">SpoVT / AbrB like domain protein</fullName>
    </submittedName>
</protein>
<dbReference type="eggNOG" id="COG2002">
    <property type="taxonomic scope" value="Bacteria"/>
</dbReference>
<dbReference type="HOGENOM" id="CLU_179961_1_0_5"/>
<feature type="domain" description="SpoVT-AbrB" evidence="1">
    <location>
        <begin position="6"/>
        <end position="51"/>
    </location>
</feature>
<proteinExistence type="predicted"/>
<dbReference type="GO" id="GO:0003677">
    <property type="term" value="F:DNA binding"/>
    <property type="evidence" value="ECO:0007669"/>
    <property type="project" value="InterPro"/>
</dbReference>
<evidence type="ECO:0000313" key="3">
    <source>
        <dbReference type="Proteomes" id="UP000006512"/>
    </source>
</evidence>
<name>F4QM47_9CAUL</name>
<dbReference type="AlphaFoldDB" id="F4QM47"/>
<dbReference type="InterPro" id="IPR037914">
    <property type="entry name" value="SpoVT-AbrB_sf"/>
</dbReference>
<accession>F4QM47</accession>
<dbReference type="SUPFAM" id="SSF89447">
    <property type="entry name" value="AbrB/MazE/MraZ-like"/>
    <property type="match status" value="1"/>
</dbReference>
<keyword evidence="3" id="KW-1185">Reference proteome</keyword>
<evidence type="ECO:0000313" key="2">
    <source>
        <dbReference type="EMBL" id="EGF93619.1"/>
    </source>
</evidence>
<reference evidence="3" key="1">
    <citation type="submission" date="2011-03" db="EMBL/GenBank/DDBJ databases">
        <title>Draft genome sequence of Brevundimonas diminuta.</title>
        <authorList>
            <person name="Brown P.J.B."/>
            <person name="Buechlein A."/>
            <person name="Hemmerich C."/>
            <person name="Brun Y.V."/>
        </authorList>
    </citation>
    <scope>NUCLEOTIDE SEQUENCE [LARGE SCALE GENOMIC DNA]</scope>
    <source>
        <strain evidence="3">C19</strain>
    </source>
</reference>
<sequence length="73" mass="8350">MELKVTKIGNSLGIIMPKEVLTRLKLDKGDSIFITATPDGYRLLPYDPGFAEQMNTARELMRKRRNVVNELNK</sequence>
<dbReference type="Proteomes" id="UP000006512">
    <property type="component" value="Unassembled WGS sequence"/>
</dbReference>
<dbReference type="InterPro" id="IPR007159">
    <property type="entry name" value="SpoVT-AbrB_dom"/>
</dbReference>
<dbReference type="RefSeq" id="WP_006272820.1">
    <property type="nucleotide sequence ID" value="NZ_GL883077.1"/>
</dbReference>
<organism evidence="2 3">
    <name type="scientific">Asticcacaulis biprosthecium C19</name>
    <dbReference type="NCBI Taxonomy" id="715226"/>
    <lineage>
        <taxon>Bacteria</taxon>
        <taxon>Pseudomonadati</taxon>
        <taxon>Pseudomonadota</taxon>
        <taxon>Alphaproteobacteria</taxon>
        <taxon>Caulobacterales</taxon>
        <taxon>Caulobacteraceae</taxon>
        <taxon>Asticcacaulis</taxon>
    </lineage>
</organism>